<comment type="function">
    <text evidence="1 5">Hydrolyzes diadenosine 5',5'''-P1,P4-tetraphosphate to yield ADP.</text>
</comment>
<protein>
    <recommendedName>
        <fullName evidence="5">Bis(5'-nucleosyl)-tetraphosphatase, symmetrical</fullName>
        <ecNumber evidence="5">3.6.1.41</ecNumber>
    </recommendedName>
    <alternativeName>
        <fullName evidence="5">Ap4A hydrolase</fullName>
    </alternativeName>
    <alternativeName>
        <fullName evidence="5">Diadenosine 5',5'''-P1,P4-tetraphosphate pyrophosphohydrolase</fullName>
    </alternativeName>
    <alternativeName>
        <fullName evidence="5">Diadenosine tetraphosphatase</fullName>
    </alternativeName>
</protein>
<dbReference type="Proteomes" id="UP001224392">
    <property type="component" value="Unassembled WGS sequence"/>
</dbReference>
<accession>A0ABQ6LUH9</accession>
<keyword evidence="3 5" id="KW-0378">Hydrolase</keyword>
<dbReference type="InterPro" id="IPR029052">
    <property type="entry name" value="Metallo-depent_PP-like"/>
</dbReference>
<dbReference type="HAMAP" id="MF_00199">
    <property type="entry name" value="ApaH"/>
    <property type="match status" value="1"/>
</dbReference>
<sequence length="272" mass="30252">MATYAIGDIQGCLAPLQQLLTKVRFNPDCDQLWLAGDLVSRGPESLETLRFLYRHRDNIRAVQGNHDLHLLALAYGRAPTRGDADLQEIVEASDGDHLLEWLQSLPLIHCERGYALVHAGIPPIWSLEQAQALAAEVGEALSAEASARSFFSHMYGDLPDIWSDDLSGPSRLRVITNYLTRMRLCTADGRLDLKTKRGPEAAHGDFQPWFSFSERKTRNDKIIFGHWAALEGKADAANVFALDTGCVWGGHLTALRLEDEHLECADCSMLMD</sequence>
<comment type="caution">
    <text evidence="7">The sequence shown here is derived from an EMBL/GenBank/DDBJ whole genome shotgun (WGS) entry which is preliminary data.</text>
</comment>
<dbReference type="NCBIfam" id="NF001204">
    <property type="entry name" value="PRK00166.1"/>
    <property type="match status" value="1"/>
</dbReference>
<dbReference type="Pfam" id="PF00149">
    <property type="entry name" value="Metallophos"/>
    <property type="match status" value="1"/>
</dbReference>
<dbReference type="EC" id="3.6.1.41" evidence="5"/>
<evidence type="ECO:0000313" key="7">
    <source>
        <dbReference type="EMBL" id="GMG85730.1"/>
    </source>
</evidence>
<proteinExistence type="inferred from homology"/>
<comment type="catalytic activity">
    <reaction evidence="4 5">
        <text>P(1),P(4)-bis(5'-adenosyl) tetraphosphate + H2O = 2 ADP + 2 H(+)</text>
        <dbReference type="Rhea" id="RHEA:24252"/>
        <dbReference type="ChEBI" id="CHEBI:15377"/>
        <dbReference type="ChEBI" id="CHEBI:15378"/>
        <dbReference type="ChEBI" id="CHEBI:58141"/>
        <dbReference type="ChEBI" id="CHEBI:456216"/>
        <dbReference type="EC" id="3.6.1.41"/>
    </reaction>
</comment>
<reference evidence="7 8" key="1">
    <citation type="submission" date="2023-04" db="EMBL/GenBank/DDBJ databases">
        <title>Marinobulbifer ophiurae gen. nov., sp. Nov., isolate from tissue of brittle star Ophioplocus japonicus.</title>
        <authorList>
            <person name="Kawano K."/>
            <person name="Sawayama S."/>
            <person name="Nakagawa S."/>
        </authorList>
    </citation>
    <scope>NUCLEOTIDE SEQUENCE [LARGE SCALE GENOMIC DNA]</scope>
    <source>
        <strain evidence="7 8">NKW57</strain>
    </source>
</reference>
<dbReference type="RefSeq" id="WP_285762260.1">
    <property type="nucleotide sequence ID" value="NZ_BSYJ01000001.1"/>
</dbReference>
<evidence type="ECO:0000256" key="4">
    <source>
        <dbReference type="ARBA" id="ARBA00049417"/>
    </source>
</evidence>
<comment type="similarity">
    <text evidence="2 5">Belongs to the Ap4A hydrolase family.</text>
</comment>
<evidence type="ECO:0000259" key="6">
    <source>
        <dbReference type="Pfam" id="PF00149"/>
    </source>
</evidence>
<dbReference type="SUPFAM" id="SSF56300">
    <property type="entry name" value="Metallo-dependent phosphatases"/>
    <property type="match status" value="1"/>
</dbReference>
<evidence type="ECO:0000313" key="8">
    <source>
        <dbReference type="Proteomes" id="UP001224392"/>
    </source>
</evidence>
<organism evidence="7 8">
    <name type="scientific">Biformimicrobium ophioploci</name>
    <dbReference type="NCBI Taxonomy" id="3036711"/>
    <lineage>
        <taxon>Bacteria</taxon>
        <taxon>Pseudomonadati</taxon>
        <taxon>Pseudomonadota</taxon>
        <taxon>Gammaproteobacteria</taxon>
        <taxon>Cellvibrionales</taxon>
        <taxon>Microbulbiferaceae</taxon>
        <taxon>Biformimicrobium</taxon>
    </lineage>
</organism>
<evidence type="ECO:0000256" key="1">
    <source>
        <dbReference type="ARBA" id="ARBA00003413"/>
    </source>
</evidence>
<evidence type="ECO:0000256" key="3">
    <source>
        <dbReference type="ARBA" id="ARBA00022801"/>
    </source>
</evidence>
<dbReference type="Gene3D" id="3.60.21.10">
    <property type="match status" value="1"/>
</dbReference>
<name>A0ABQ6LUH9_9GAMM</name>
<dbReference type="PANTHER" id="PTHR40942:SF4">
    <property type="entry name" value="CYTOCHROME C5"/>
    <property type="match status" value="1"/>
</dbReference>
<dbReference type="PIRSF" id="PIRSF000903">
    <property type="entry name" value="B5n-ttraPtase_sm"/>
    <property type="match status" value="1"/>
</dbReference>
<dbReference type="InterPro" id="IPR004843">
    <property type="entry name" value="Calcineurin-like_PHP"/>
</dbReference>
<gene>
    <name evidence="5" type="primary">apaH</name>
    <name evidence="7" type="ORF">MNKW57_00510</name>
</gene>
<evidence type="ECO:0000256" key="2">
    <source>
        <dbReference type="ARBA" id="ARBA00005419"/>
    </source>
</evidence>
<dbReference type="PANTHER" id="PTHR40942">
    <property type="match status" value="1"/>
</dbReference>
<keyword evidence="8" id="KW-1185">Reference proteome</keyword>
<feature type="domain" description="Calcineurin-like phosphoesterase" evidence="6">
    <location>
        <begin position="4"/>
        <end position="131"/>
    </location>
</feature>
<dbReference type="NCBIfam" id="TIGR00668">
    <property type="entry name" value="apaH"/>
    <property type="match status" value="1"/>
</dbReference>
<dbReference type="EMBL" id="BSYJ01000001">
    <property type="protein sequence ID" value="GMG85730.1"/>
    <property type="molecule type" value="Genomic_DNA"/>
</dbReference>
<dbReference type="InterPro" id="IPR004617">
    <property type="entry name" value="ApaH"/>
</dbReference>
<dbReference type="CDD" id="cd07422">
    <property type="entry name" value="MPP_ApaH"/>
    <property type="match status" value="1"/>
</dbReference>
<evidence type="ECO:0000256" key="5">
    <source>
        <dbReference type="HAMAP-Rule" id="MF_00199"/>
    </source>
</evidence>